<sequence>MRTSVGRRESARTAAAACLWTRTRASACQRRSRRPFLLSWTGSCRGSRHRRPTCIPWRRTGRARSPGRGMTRVAVASSVVPSGRGALPLTTTRTLFLRGCCCTMPPWGHHPPTTWRPSCMDPSARRRARACRATTGLRSGRALPTGRTSRTTCTLRRPAWVAPLAPWAA</sequence>
<proteinExistence type="predicted"/>
<accession>A0A4D5S1G6</accession>
<protein>
    <submittedName>
        <fullName evidence="1">Putative secreted protein</fullName>
    </submittedName>
</protein>
<organism evidence="1">
    <name type="scientific">Ixodes scapularis</name>
    <name type="common">Black-legged tick</name>
    <name type="synonym">Deer tick</name>
    <dbReference type="NCBI Taxonomy" id="6945"/>
    <lineage>
        <taxon>Eukaryota</taxon>
        <taxon>Metazoa</taxon>
        <taxon>Ecdysozoa</taxon>
        <taxon>Arthropoda</taxon>
        <taxon>Chelicerata</taxon>
        <taxon>Arachnida</taxon>
        <taxon>Acari</taxon>
        <taxon>Parasitiformes</taxon>
        <taxon>Ixodida</taxon>
        <taxon>Ixodoidea</taxon>
        <taxon>Ixodidae</taxon>
        <taxon>Ixodinae</taxon>
        <taxon>Ixodes</taxon>
    </lineage>
</organism>
<name>A0A4D5S1G6_IXOSC</name>
<reference evidence="1" key="1">
    <citation type="submission" date="2019-04" db="EMBL/GenBank/DDBJ databases">
        <title>An insight into the mialome of Ixodes scapularis.</title>
        <authorList>
            <person name="Ribeiro J.M."/>
            <person name="Mather T.N."/>
            <person name="Karim S."/>
        </authorList>
    </citation>
    <scope>NUCLEOTIDE SEQUENCE</scope>
</reference>
<dbReference type="AlphaFoldDB" id="A0A4D5S1G6"/>
<dbReference type="EMBL" id="GHJT01007966">
    <property type="protein sequence ID" value="MOY41937.1"/>
    <property type="molecule type" value="Transcribed_RNA"/>
</dbReference>
<evidence type="ECO:0000313" key="1">
    <source>
        <dbReference type="EMBL" id="MOY41937.1"/>
    </source>
</evidence>